<gene>
    <name evidence="1" type="ORF">S01H4_16857</name>
</gene>
<reference evidence="1" key="1">
    <citation type="journal article" date="2014" name="Front. Microbiol.">
        <title>High frequency of phylogenetically diverse reductive dehalogenase-homologous genes in deep subseafloor sedimentary metagenomes.</title>
        <authorList>
            <person name="Kawai M."/>
            <person name="Futagami T."/>
            <person name="Toyoda A."/>
            <person name="Takaki Y."/>
            <person name="Nishi S."/>
            <person name="Hori S."/>
            <person name="Arai W."/>
            <person name="Tsubouchi T."/>
            <person name="Morono Y."/>
            <person name="Uchiyama I."/>
            <person name="Ito T."/>
            <person name="Fujiyama A."/>
            <person name="Inagaki F."/>
            <person name="Takami H."/>
        </authorList>
    </citation>
    <scope>NUCLEOTIDE SEQUENCE</scope>
    <source>
        <strain evidence="1">Expedition CK06-06</strain>
    </source>
</reference>
<protein>
    <submittedName>
        <fullName evidence="1">Uncharacterized protein</fullName>
    </submittedName>
</protein>
<evidence type="ECO:0000313" key="1">
    <source>
        <dbReference type="EMBL" id="GAG57431.1"/>
    </source>
</evidence>
<feature type="non-terminal residue" evidence="1">
    <location>
        <position position="1"/>
    </location>
</feature>
<name>X1ABD7_9ZZZZ</name>
<dbReference type="AlphaFoldDB" id="X1ABD7"/>
<accession>X1ABD7</accession>
<comment type="caution">
    <text evidence="1">The sequence shown here is derived from an EMBL/GenBank/DDBJ whole genome shotgun (WGS) entry which is preliminary data.</text>
</comment>
<organism evidence="1">
    <name type="scientific">marine sediment metagenome</name>
    <dbReference type="NCBI Taxonomy" id="412755"/>
    <lineage>
        <taxon>unclassified sequences</taxon>
        <taxon>metagenomes</taxon>
        <taxon>ecological metagenomes</taxon>
    </lineage>
</organism>
<dbReference type="EMBL" id="BART01007407">
    <property type="protein sequence ID" value="GAG57431.1"/>
    <property type="molecule type" value="Genomic_DNA"/>
</dbReference>
<sequence length="58" mass="6333">ETIGKFHLNENFFDLPAERKVKSKADKAQILIAQLTALGVEIPPDMILPVGTTISIAE</sequence>
<proteinExistence type="predicted"/>